<name>A0ABP3NUP1_9GAMM</name>
<dbReference type="NCBIfam" id="NF033768">
    <property type="entry name" value="myxo_SS_tail"/>
    <property type="match status" value="1"/>
</dbReference>
<comment type="caution">
    <text evidence="3">The sequence shown here is derived from an EMBL/GenBank/DDBJ whole genome shotgun (WGS) entry which is preliminary data.</text>
</comment>
<evidence type="ECO:0008006" key="5">
    <source>
        <dbReference type="Google" id="ProtNLM"/>
    </source>
</evidence>
<feature type="transmembrane region" description="Helical" evidence="2">
    <location>
        <begin position="22"/>
        <end position="40"/>
    </location>
</feature>
<dbReference type="InterPro" id="IPR049806">
    <property type="entry name" value="MasK-like_C"/>
</dbReference>
<feature type="region of interest" description="Disordered" evidence="1">
    <location>
        <begin position="65"/>
        <end position="113"/>
    </location>
</feature>
<keyword evidence="2" id="KW-1133">Transmembrane helix</keyword>
<accession>A0ABP3NUP1</accession>
<reference evidence="4" key="1">
    <citation type="journal article" date="2019" name="Int. J. Syst. Evol. Microbiol.">
        <title>The Global Catalogue of Microorganisms (GCM) 10K type strain sequencing project: providing services to taxonomists for standard genome sequencing and annotation.</title>
        <authorList>
            <consortium name="The Broad Institute Genomics Platform"/>
            <consortium name="The Broad Institute Genome Sequencing Center for Infectious Disease"/>
            <person name="Wu L."/>
            <person name="Ma J."/>
        </authorList>
    </citation>
    <scope>NUCLEOTIDE SEQUENCE [LARGE SCALE GENOMIC DNA]</scope>
    <source>
        <strain evidence="4">JCM 14331</strain>
    </source>
</reference>
<dbReference type="RefSeq" id="WP_226767114.1">
    <property type="nucleotide sequence ID" value="NZ_BAAAEO010000003.1"/>
</dbReference>
<organism evidence="3 4">
    <name type="scientific">Rheinheimera aquimaris</name>
    <dbReference type="NCBI Taxonomy" id="412437"/>
    <lineage>
        <taxon>Bacteria</taxon>
        <taxon>Pseudomonadati</taxon>
        <taxon>Pseudomonadota</taxon>
        <taxon>Gammaproteobacteria</taxon>
        <taxon>Chromatiales</taxon>
        <taxon>Chromatiaceae</taxon>
        <taxon>Rheinheimera</taxon>
    </lineage>
</organism>
<keyword evidence="2" id="KW-0472">Membrane</keyword>
<evidence type="ECO:0000313" key="4">
    <source>
        <dbReference type="Proteomes" id="UP001501169"/>
    </source>
</evidence>
<sequence length="317" mass="35025">MTTLAINQADSWQFEDKRFYRLLWLGFALWLIFAVLVPALKVPEPSREVMEQLPPQLAKVVLEQRKAPPPPEPEPVEQQVIEQPKPEPKPEPVAAVAEPVKPDPQRAREQAQQAGLLAMRDDLAELRQSFQLNNTAPSVKSRGEQQATQVDRKLLRNEADKKFASREAAAVAGDIARSELADTGTTALAETEMKGLSSTGRGESTGQSRNDSRADANSSGPQGRSEAAIRRILEANKSSLYTLYSRALRANPLLKGKVVFELVINADGSLAEVNIVRSELNDTKLERQLMLRLRSVDFGAEPVALTRSQWTVEFLPG</sequence>
<evidence type="ECO:0000256" key="1">
    <source>
        <dbReference type="SAM" id="MobiDB-lite"/>
    </source>
</evidence>
<proteinExistence type="predicted"/>
<dbReference type="EMBL" id="BAAAEO010000003">
    <property type="protein sequence ID" value="GAA0553039.1"/>
    <property type="molecule type" value="Genomic_DNA"/>
</dbReference>
<protein>
    <recommendedName>
        <fullName evidence="5">TonB family protein</fullName>
    </recommendedName>
</protein>
<evidence type="ECO:0000256" key="2">
    <source>
        <dbReference type="SAM" id="Phobius"/>
    </source>
</evidence>
<keyword evidence="4" id="KW-1185">Reference proteome</keyword>
<evidence type="ECO:0000313" key="3">
    <source>
        <dbReference type="EMBL" id="GAA0553039.1"/>
    </source>
</evidence>
<gene>
    <name evidence="3" type="ORF">GCM10009098_20930</name>
</gene>
<dbReference type="Proteomes" id="UP001501169">
    <property type="component" value="Unassembled WGS sequence"/>
</dbReference>
<feature type="region of interest" description="Disordered" evidence="1">
    <location>
        <begin position="191"/>
        <end position="225"/>
    </location>
</feature>
<keyword evidence="2" id="KW-0812">Transmembrane</keyword>
<feature type="compositionally biased region" description="Polar residues" evidence="1">
    <location>
        <begin position="196"/>
        <end position="222"/>
    </location>
</feature>
<feature type="compositionally biased region" description="Basic and acidic residues" evidence="1">
    <location>
        <begin position="100"/>
        <end position="109"/>
    </location>
</feature>